<reference evidence="3 4" key="1">
    <citation type="submission" date="2015-04" db="EMBL/GenBank/DDBJ databases">
        <title>Draft Genome Sequence of the Novel Agar-Digesting Marine Bacterium Q1.</title>
        <authorList>
            <person name="Li Y."/>
            <person name="Li D."/>
            <person name="Chen G."/>
            <person name="Du Z."/>
        </authorList>
    </citation>
    <scope>NUCLEOTIDE SEQUENCE [LARGE SCALE GENOMIC DNA]</scope>
    <source>
        <strain evidence="3 4">Q1</strain>
    </source>
</reference>
<dbReference type="SUPFAM" id="SSF54631">
    <property type="entry name" value="CBS-domain pair"/>
    <property type="match status" value="1"/>
</dbReference>
<dbReference type="RefSeq" id="WP_048690354.1">
    <property type="nucleotide sequence ID" value="NZ_KQ130484.1"/>
</dbReference>
<dbReference type="GO" id="GO:0016301">
    <property type="term" value="F:kinase activity"/>
    <property type="evidence" value="ECO:0007669"/>
    <property type="project" value="UniProtKB-KW"/>
</dbReference>
<keyword evidence="3" id="KW-0808">Transferase</keyword>
<evidence type="ECO:0000313" key="3">
    <source>
        <dbReference type="EMBL" id="KMT66118.1"/>
    </source>
</evidence>
<dbReference type="EMBL" id="LAZL01000006">
    <property type="protein sequence ID" value="KMT66118.1"/>
    <property type="molecule type" value="Genomic_DNA"/>
</dbReference>
<dbReference type="Gene3D" id="3.10.580.10">
    <property type="entry name" value="CBS-domain"/>
    <property type="match status" value="1"/>
</dbReference>
<dbReference type="PROSITE" id="PS51371">
    <property type="entry name" value="CBS"/>
    <property type="match status" value="2"/>
</dbReference>
<comment type="caution">
    <text evidence="3">The sequence shown here is derived from an EMBL/GenBank/DDBJ whole genome shotgun (WGS) entry which is preliminary data.</text>
</comment>
<protein>
    <submittedName>
        <fullName evidence="3">Histidine kinase</fullName>
    </submittedName>
</protein>
<sequence length="190" mass="21312">MKNLALSPLEHSDHLVQPEEFEEINLKSAALAIFTDFKKHKPLMIDSHTSAQDVAKDMKRSHVKMKLVVDRDKEFVGLISFDDIAAQNVTKLVANGYPRSEVSASTLMTPRHLIRALSFEDIEKSTIGDLVHTLKRNGVQHCLVVDQANHHIRGLISASDIARKLKLNISIEEMPSFADIFQAVRGDLIH</sequence>
<name>A0A0J8GZG5_9ALTE</name>
<feature type="domain" description="CBS" evidence="2">
    <location>
        <begin position="37"/>
        <end position="101"/>
    </location>
</feature>
<keyword evidence="3" id="KW-0418">Kinase</keyword>
<feature type="domain" description="CBS" evidence="2">
    <location>
        <begin position="108"/>
        <end position="171"/>
    </location>
</feature>
<keyword evidence="1" id="KW-0129">CBS domain</keyword>
<dbReference type="SMART" id="SM00116">
    <property type="entry name" value="CBS"/>
    <property type="match status" value="2"/>
</dbReference>
<dbReference type="OrthoDB" id="5295117at2"/>
<organism evidence="3 4">
    <name type="scientific">Catenovulum maritimum</name>
    <dbReference type="NCBI Taxonomy" id="1513271"/>
    <lineage>
        <taxon>Bacteria</taxon>
        <taxon>Pseudomonadati</taxon>
        <taxon>Pseudomonadota</taxon>
        <taxon>Gammaproteobacteria</taxon>
        <taxon>Alteromonadales</taxon>
        <taxon>Alteromonadaceae</taxon>
        <taxon>Catenovulum</taxon>
    </lineage>
</organism>
<accession>A0A0J8GZG5</accession>
<dbReference type="InterPro" id="IPR046342">
    <property type="entry name" value="CBS_dom_sf"/>
</dbReference>
<dbReference type="Proteomes" id="UP000037600">
    <property type="component" value="Unassembled WGS sequence"/>
</dbReference>
<evidence type="ECO:0000259" key="2">
    <source>
        <dbReference type="PROSITE" id="PS51371"/>
    </source>
</evidence>
<dbReference type="AlphaFoldDB" id="A0A0J8GZG5"/>
<keyword evidence="4" id="KW-1185">Reference proteome</keyword>
<dbReference type="InterPro" id="IPR000644">
    <property type="entry name" value="CBS_dom"/>
</dbReference>
<dbReference type="Pfam" id="PF00571">
    <property type="entry name" value="CBS"/>
    <property type="match status" value="2"/>
</dbReference>
<dbReference type="STRING" id="1513271.XM47_04900"/>
<evidence type="ECO:0000313" key="4">
    <source>
        <dbReference type="Proteomes" id="UP000037600"/>
    </source>
</evidence>
<proteinExistence type="predicted"/>
<gene>
    <name evidence="3" type="ORF">XM47_04900</name>
</gene>
<evidence type="ECO:0000256" key="1">
    <source>
        <dbReference type="PROSITE-ProRule" id="PRU00703"/>
    </source>
</evidence>